<evidence type="ECO:0000313" key="1">
    <source>
        <dbReference type="EMBL" id="OWU66782.1"/>
    </source>
</evidence>
<comment type="caution">
    <text evidence="1">The sequence shown here is derived from an EMBL/GenBank/DDBJ whole genome shotgun (WGS) entry which is preliminary data.</text>
</comment>
<gene>
    <name evidence="1" type="ORF">ATO3_27350</name>
</gene>
<keyword evidence="2" id="KW-1185">Reference proteome</keyword>
<evidence type="ECO:0000313" key="2">
    <source>
        <dbReference type="Proteomes" id="UP000215377"/>
    </source>
</evidence>
<dbReference type="InterPro" id="IPR029058">
    <property type="entry name" value="AB_hydrolase_fold"/>
</dbReference>
<proteinExistence type="predicted"/>
<sequence>SQEALMAASPIYFVESNPNLPAFLIFVAQGHDKALPKTRAFHEALSARGAASKLFVIDGLSHREMGLALGEADSSISQKVLEMILAGVVSPPQE</sequence>
<accession>A0A225NAF5</accession>
<organism evidence="1 2">
    <name type="scientific">Marinibacterium profundimaris</name>
    <dbReference type="NCBI Taxonomy" id="1679460"/>
    <lineage>
        <taxon>Bacteria</taxon>
        <taxon>Pseudomonadati</taxon>
        <taxon>Pseudomonadota</taxon>
        <taxon>Alphaproteobacteria</taxon>
        <taxon>Rhodobacterales</taxon>
        <taxon>Paracoccaceae</taxon>
        <taxon>Marinibacterium</taxon>
    </lineage>
</organism>
<evidence type="ECO:0008006" key="3">
    <source>
        <dbReference type="Google" id="ProtNLM"/>
    </source>
</evidence>
<dbReference type="Gene3D" id="3.40.50.1820">
    <property type="entry name" value="alpha/beta hydrolase"/>
    <property type="match status" value="1"/>
</dbReference>
<name>A0A225NAF5_9RHOB</name>
<dbReference type="EMBL" id="AQQR01000037">
    <property type="protein sequence ID" value="OWU66782.1"/>
    <property type="molecule type" value="Genomic_DNA"/>
</dbReference>
<dbReference type="RefSeq" id="WP_233152355.1">
    <property type="nucleotide sequence ID" value="NZ_AQQR01000037.1"/>
</dbReference>
<feature type="non-terminal residue" evidence="1">
    <location>
        <position position="1"/>
    </location>
</feature>
<protein>
    <recommendedName>
        <fullName evidence="3">Alpha/beta hydrolase</fullName>
    </recommendedName>
</protein>
<reference evidence="1 2" key="1">
    <citation type="submission" date="2013-04" db="EMBL/GenBank/DDBJ databases">
        <title>Oceanicola sp. 22II1-22F33 Genome Sequencing.</title>
        <authorList>
            <person name="Lai Q."/>
            <person name="Li G."/>
            <person name="Shao Z."/>
        </authorList>
    </citation>
    <scope>NUCLEOTIDE SEQUENCE [LARGE SCALE GENOMIC DNA]</scope>
    <source>
        <strain evidence="1 2">22II1-22F33</strain>
    </source>
</reference>
<dbReference type="AlphaFoldDB" id="A0A225NAF5"/>
<dbReference type="Proteomes" id="UP000215377">
    <property type="component" value="Unassembled WGS sequence"/>
</dbReference>